<evidence type="ECO:0000256" key="1">
    <source>
        <dbReference type="SAM" id="MobiDB-lite"/>
    </source>
</evidence>
<dbReference type="Proteomes" id="UP001345963">
    <property type="component" value="Unassembled WGS sequence"/>
</dbReference>
<feature type="region of interest" description="Disordered" evidence="1">
    <location>
        <begin position="48"/>
        <end position="69"/>
    </location>
</feature>
<reference evidence="2 3" key="1">
    <citation type="submission" date="2021-07" db="EMBL/GenBank/DDBJ databases">
        <authorList>
            <person name="Palmer J.M."/>
        </authorList>
    </citation>
    <scope>NUCLEOTIDE SEQUENCE [LARGE SCALE GENOMIC DNA]</scope>
    <source>
        <strain evidence="2 3">AT_MEX2019</strain>
        <tissue evidence="2">Muscle</tissue>
    </source>
</reference>
<gene>
    <name evidence="2" type="ORF">ATANTOWER_021965</name>
</gene>
<organism evidence="2 3">
    <name type="scientific">Ataeniobius toweri</name>
    <dbReference type="NCBI Taxonomy" id="208326"/>
    <lineage>
        <taxon>Eukaryota</taxon>
        <taxon>Metazoa</taxon>
        <taxon>Chordata</taxon>
        <taxon>Craniata</taxon>
        <taxon>Vertebrata</taxon>
        <taxon>Euteleostomi</taxon>
        <taxon>Actinopterygii</taxon>
        <taxon>Neopterygii</taxon>
        <taxon>Teleostei</taxon>
        <taxon>Neoteleostei</taxon>
        <taxon>Acanthomorphata</taxon>
        <taxon>Ovalentaria</taxon>
        <taxon>Atherinomorphae</taxon>
        <taxon>Cyprinodontiformes</taxon>
        <taxon>Goodeidae</taxon>
        <taxon>Ataeniobius</taxon>
    </lineage>
</organism>
<keyword evidence="3" id="KW-1185">Reference proteome</keyword>
<proteinExistence type="predicted"/>
<name>A0ABU7C3C8_9TELE</name>
<feature type="compositionally biased region" description="Basic and acidic residues" evidence="1">
    <location>
        <begin position="48"/>
        <end position="62"/>
    </location>
</feature>
<comment type="caution">
    <text evidence="2">The sequence shown here is derived from an EMBL/GenBank/DDBJ whole genome shotgun (WGS) entry which is preliminary data.</text>
</comment>
<sequence>MKNMKTPWCQTCEEKQEKKTKRKPPAALPFHMLSPLVTVVIIKTSETHPDVERKQRSCDRGGYETSCSDEPFSEPVGHVWAVGSRCVVHKHTHVLNPATILPALKKKRQGASHIPLAY</sequence>
<protein>
    <submittedName>
        <fullName evidence="2">Uncharacterized protein</fullName>
    </submittedName>
</protein>
<accession>A0ABU7C3C8</accession>
<evidence type="ECO:0000313" key="3">
    <source>
        <dbReference type="Proteomes" id="UP001345963"/>
    </source>
</evidence>
<feature type="region of interest" description="Disordered" evidence="1">
    <location>
        <begin position="1"/>
        <end position="25"/>
    </location>
</feature>
<dbReference type="EMBL" id="JAHUTI010079152">
    <property type="protein sequence ID" value="MED6257406.1"/>
    <property type="molecule type" value="Genomic_DNA"/>
</dbReference>
<evidence type="ECO:0000313" key="2">
    <source>
        <dbReference type="EMBL" id="MED6257406.1"/>
    </source>
</evidence>